<dbReference type="EMBL" id="ABDG02000014">
    <property type="protein sequence ID" value="EHK50262.1"/>
    <property type="molecule type" value="Genomic_DNA"/>
</dbReference>
<sequence>MLPDEVPVTIPPLLILELCTTSGSGEPCSSQHSKNSGSTLTERTGFVAMPLRDSPWWGFCLVGGWRLGSDGIHGWGC</sequence>
<accession>G9NG50</accession>
<reference evidence="1 2" key="1">
    <citation type="journal article" date="2011" name="Genome Biol.">
        <title>Comparative genome sequence analysis underscores mycoparasitism as the ancestral life style of Trichoderma.</title>
        <authorList>
            <person name="Kubicek C.P."/>
            <person name="Herrera-Estrella A."/>
            <person name="Seidl-Seiboth V."/>
            <person name="Martinez D.A."/>
            <person name="Druzhinina I.S."/>
            <person name="Thon M."/>
            <person name="Zeilinger S."/>
            <person name="Casas-Flores S."/>
            <person name="Horwitz B.A."/>
            <person name="Mukherjee P.K."/>
            <person name="Mukherjee M."/>
            <person name="Kredics L."/>
            <person name="Alcaraz L.D."/>
            <person name="Aerts A."/>
            <person name="Antal Z."/>
            <person name="Atanasova L."/>
            <person name="Cervantes-Badillo M.G."/>
            <person name="Challacombe J."/>
            <person name="Chertkov O."/>
            <person name="McCluskey K."/>
            <person name="Coulpier F."/>
            <person name="Deshpande N."/>
            <person name="von Doehren H."/>
            <person name="Ebbole D.J."/>
            <person name="Esquivel-Naranjo E.U."/>
            <person name="Fekete E."/>
            <person name="Flipphi M."/>
            <person name="Glaser F."/>
            <person name="Gomez-Rodriguez E.Y."/>
            <person name="Gruber S."/>
            <person name="Han C."/>
            <person name="Henrissat B."/>
            <person name="Hermosa R."/>
            <person name="Hernandez-Onate M."/>
            <person name="Karaffa L."/>
            <person name="Kosti I."/>
            <person name="Le Crom S."/>
            <person name="Lindquist E."/>
            <person name="Lucas S."/>
            <person name="Luebeck M."/>
            <person name="Luebeck P.S."/>
            <person name="Margeot A."/>
            <person name="Metz B."/>
            <person name="Misra M."/>
            <person name="Nevalainen H."/>
            <person name="Omann M."/>
            <person name="Packer N."/>
            <person name="Perrone G."/>
            <person name="Uresti-Rivera E.E."/>
            <person name="Salamov A."/>
            <person name="Schmoll M."/>
            <person name="Seiboth B."/>
            <person name="Shapiro H."/>
            <person name="Sukno S."/>
            <person name="Tamayo-Ramos J.A."/>
            <person name="Tisch D."/>
            <person name="Wiest A."/>
            <person name="Wilkinson H.H."/>
            <person name="Zhang M."/>
            <person name="Coutinho P.M."/>
            <person name="Kenerley C.M."/>
            <person name="Monte E."/>
            <person name="Baker S.E."/>
            <person name="Grigoriev I.V."/>
        </authorList>
    </citation>
    <scope>NUCLEOTIDE SEQUENCE [LARGE SCALE GENOMIC DNA]</scope>
    <source>
        <strain evidence="2">ATCC 20476 / IMI 206040</strain>
    </source>
</reference>
<evidence type="ECO:0000313" key="1">
    <source>
        <dbReference type="EMBL" id="EHK50262.1"/>
    </source>
</evidence>
<comment type="caution">
    <text evidence="1">The sequence shown here is derived from an EMBL/GenBank/DDBJ whole genome shotgun (WGS) entry which is preliminary data.</text>
</comment>
<dbReference type="HOGENOM" id="CLU_2638374_0_0_1"/>
<protein>
    <submittedName>
        <fullName evidence="1">Uncharacterized protein</fullName>
    </submittedName>
</protein>
<dbReference type="AlphaFoldDB" id="G9NG50"/>
<proteinExistence type="predicted"/>
<organism evidence="1 2">
    <name type="scientific">Hypocrea atroviridis (strain ATCC 20476 / IMI 206040)</name>
    <name type="common">Trichoderma atroviride</name>
    <dbReference type="NCBI Taxonomy" id="452589"/>
    <lineage>
        <taxon>Eukaryota</taxon>
        <taxon>Fungi</taxon>
        <taxon>Dikarya</taxon>
        <taxon>Ascomycota</taxon>
        <taxon>Pezizomycotina</taxon>
        <taxon>Sordariomycetes</taxon>
        <taxon>Hypocreomycetidae</taxon>
        <taxon>Hypocreales</taxon>
        <taxon>Hypocreaceae</taxon>
        <taxon>Trichoderma</taxon>
    </lineage>
</organism>
<keyword evidence="2" id="KW-1185">Reference proteome</keyword>
<gene>
    <name evidence="1" type="ORF">TRIATDRAFT_297137</name>
</gene>
<evidence type="ECO:0000313" key="2">
    <source>
        <dbReference type="Proteomes" id="UP000005426"/>
    </source>
</evidence>
<dbReference type="Proteomes" id="UP000005426">
    <property type="component" value="Unassembled WGS sequence"/>
</dbReference>
<name>G9NG50_HYPAI</name>